<gene>
    <name evidence="2" type="ORF">KFK09_005124</name>
</gene>
<accession>A0A8T3C008</accession>
<organism evidence="2 3">
    <name type="scientific">Dendrobium nobile</name>
    <name type="common">Orchid</name>
    <dbReference type="NCBI Taxonomy" id="94219"/>
    <lineage>
        <taxon>Eukaryota</taxon>
        <taxon>Viridiplantae</taxon>
        <taxon>Streptophyta</taxon>
        <taxon>Embryophyta</taxon>
        <taxon>Tracheophyta</taxon>
        <taxon>Spermatophyta</taxon>
        <taxon>Magnoliopsida</taxon>
        <taxon>Liliopsida</taxon>
        <taxon>Asparagales</taxon>
        <taxon>Orchidaceae</taxon>
        <taxon>Epidendroideae</taxon>
        <taxon>Malaxideae</taxon>
        <taxon>Dendrobiinae</taxon>
        <taxon>Dendrobium</taxon>
    </lineage>
</organism>
<name>A0A8T3C008_DENNO</name>
<sequence length="96" mass="10792">MDNVPDLLSDKSTEHVFERESCYHGLNGDEFNGVAAAKWLPPGSMSGLAEKHRSRSLQFIESKACSFYLFICSLFDSLSSLIFLSLTLSIHRFETN</sequence>
<evidence type="ECO:0000256" key="1">
    <source>
        <dbReference type="SAM" id="Phobius"/>
    </source>
</evidence>
<comment type="caution">
    <text evidence="2">The sequence shown here is derived from an EMBL/GenBank/DDBJ whole genome shotgun (WGS) entry which is preliminary data.</text>
</comment>
<evidence type="ECO:0000313" key="2">
    <source>
        <dbReference type="EMBL" id="KAI0522739.1"/>
    </source>
</evidence>
<feature type="transmembrane region" description="Helical" evidence="1">
    <location>
        <begin position="67"/>
        <end position="90"/>
    </location>
</feature>
<keyword evidence="3" id="KW-1185">Reference proteome</keyword>
<dbReference type="EMBL" id="JAGYWB010000005">
    <property type="protein sequence ID" value="KAI0522739.1"/>
    <property type="molecule type" value="Genomic_DNA"/>
</dbReference>
<dbReference type="AlphaFoldDB" id="A0A8T3C008"/>
<proteinExistence type="predicted"/>
<keyword evidence="1" id="KW-0812">Transmembrane</keyword>
<dbReference type="Proteomes" id="UP000829196">
    <property type="component" value="Unassembled WGS sequence"/>
</dbReference>
<evidence type="ECO:0000313" key="3">
    <source>
        <dbReference type="Proteomes" id="UP000829196"/>
    </source>
</evidence>
<keyword evidence="1" id="KW-1133">Transmembrane helix</keyword>
<keyword evidence="1" id="KW-0472">Membrane</keyword>
<protein>
    <submittedName>
        <fullName evidence="2">Uncharacterized protein</fullName>
    </submittedName>
</protein>
<reference evidence="2" key="1">
    <citation type="journal article" date="2022" name="Front. Genet.">
        <title>Chromosome-Scale Assembly of the Dendrobium nobile Genome Provides Insights Into the Molecular Mechanism of the Biosynthesis of the Medicinal Active Ingredient of Dendrobium.</title>
        <authorList>
            <person name="Xu Q."/>
            <person name="Niu S.-C."/>
            <person name="Li K.-L."/>
            <person name="Zheng P.-J."/>
            <person name="Zhang X.-J."/>
            <person name="Jia Y."/>
            <person name="Liu Y."/>
            <person name="Niu Y.-X."/>
            <person name="Yu L.-H."/>
            <person name="Chen D.-F."/>
            <person name="Zhang G.-Q."/>
        </authorList>
    </citation>
    <scope>NUCLEOTIDE SEQUENCE</scope>
    <source>
        <tissue evidence="2">Leaf</tissue>
    </source>
</reference>